<dbReference type="PANTHER" id="PTHR35008:SF4">
    <property type="entry name" value="BLL4482 PROTEIN"/>
    <property type="match status" value="1"/>
</dbReference>
<evidence type="ECO:0000259" key="8">
    <source>
        <dbReference type="PROSITE" id="PS51007"/>
    </source>
</evidence>
<dbReference type="PANTHER" id="PTHR35008">
    <property type="entry name" value="BLL4482 PROTEIN-RELATED"/>
    <property type="match status" value="1"/>
</dbReference>
<dbReference type="InterPro" id="IPR036909">
    <property type="entry name" value="Cyt_c-like_dom_sf"/>
</dbReference>
<evidence type="ECO:0000256" key="3">
    <source>
        <dbReference type="ARBA" id="ARBA00022723"/>
    </source>
</evidence>
<dbReference type="PROSITE" id="PS51007">
    <property type="entry name" value="CYTC"/>
    <property type="match status" value="2"/>
</dbReference>
<accession>A0ABS9K1U9</accession>
<evidence type="ECO:0000256" key="1">
    <source>
        <dbReference type="ARBA" id="ARBA00022448"/>
    </source>
</evidence>
<dbReference type="InterPro" id="IPR009056">
    <property type="entry name" value="Cyt_c-like_dom"/>
</dbReference>
<feature type="chain" id="PRO_5046466535" evidence="7">
    <location>
        <begin position="22"/>
        <end position="327"/>
    </location>
</feature>
<dbReference type="InterPro" id="IPR008168">
    <property type="entry name" value="Cyt_C_IC"/>
</dbReference>
<dbReference type="EMBL" id="JAKLTN010000002">
    <property type="protein sequence ID" value="MCG2577156.1"/>
    <property type="molecule type" value="Genomic_DNA"/>
</dbReference>
<evidence type="ECO:0000313" key="10">
    <source>
        <dbReference type="Proteomes" id="UP001165384"/>
    </source>
</evidence>
<feature type="domain" description="Cytochrome c" evidence="8">
    <location>
        <begin position="229"/>
        <end position="317"/>
    </location>
</feature>
<proteinExistence type="predicted"/>
<dbReference type="Proteomes" id="UP001165384">
    <property type="component" value="Unassembled WGS sequence"/>
</dbReference>
<evidence type="ECO:0000256" key="5">
    <source>
        <dbReference type="ARBA" id="ARBA00023004"/>
    </source>
</evidence>
<keyword evidence="4" id="KW-0249">Electron transport</keyword>
<evidence type="ECO:0000256" key="7">
    <source>
        <dbReference type="SAM" id="SignalP"/>
    </source>
</evidence>
<keyword evidence="10" id="KW-1185">Reference proteome</keyword>
<dbReference type="Pfam" id="PF13442">
    <property type="entry name" value="Cytochrome_CBB3"/>
    <property type="match status" value="2"/>
</dbReference>
<keyword evidence="7" id="KW-0732">Signal</keyword>
<keyword evidence="3 6" id="KW-0479">Metal-binding</keyword>
<organism evidence="9 10">
    <name type="scientific">Dechloromonas hankyongensis</name>
    <dbReference type="NCBI Taxonomy" id="2908002"/>
    <lineage>
        <taxon>Bacteria</taxon>
        <taxon>Pseudomonadati</taxon>
        <taxon>Pseudomonadota</taxon>
        <taxon>Betaproteobacteria</taxon>
        <taxon>Rhodocyclales</taxon>
        <taxon>Azonexaceae</taxon>
        <taxon>Dechloromonas</taxon>
    </lineage>
</organism>
<keyword evidence="1" id="KW-0813">Transport</keyword>
<reference evidence="9" key="1">
    <citation type="submission" date="2022-01" db="EMBL/GenBank/DDBJ databases">
        <authorList>
            <person name="Jo J.-H."/>
            <person name="Im W.-T."/>
        </authorList>
    </citation>
    <scope>NUCLEOTIDE SEQUENCE</scope>
    <source>
        <strain evidence="9">XY25</strain>
    </source>
</reference>
<comment type="caution">
    <text evidence="9">The sequence shown here is derived from an EMBL/GenBank/DDBJ whole genome shotgun (WGS) entry which is preliminary data.</text>
</comment>
<dbReference type="Gene3D" id="1.10.760.10">
    <property type="entry name" value="Cytochrome c-like domain"/>
    <property type="match status" value="2"/>
</dbReference>
<dbReference type="InterPro" id="IPR051459">
    <property type="entry name" value="Cytochrome_c-type_DH"/>
</dbReference>
<protein>
    <submittedName>
        <fullName evidence="9">C-type cytochrome</fullName>
    </submittedName>
</protein>
<feature type="domain" description="Cytochrome c" evidence="8">
    <location>
        <begin position="24"/>
        <end position="111"/>
    </location>
</feature>
<evidence type="ECO:0000256" key="6">
    <source>
        <dbReference type="PROSITE-ProRule" id="PRU00433"/>
    </source>
</evidence>
<feature type="signal peptide" evidence="7">
    <location>
        <begin position="1"/>
        <end position="21"/>
    </location>
</feature>
<sequence length="327" mass="36258">MSIRSLTILLAGISLWGPAGAASPQIEEGRAVYNFRCYFCHGYSGNGQTLAATYLAPKPTNFQQADPATLTAERVVAVLQAGKPGTAMKPFAGIISDREMRAVAEFVVDEFVRRKAENTRYHTVENGWPDHERYKDAFPFAKGEIPLSRPWENLSERESEGKRLYLASCVSCHDRGAPTDDDIAWDSRPLSYPRNNFSLAAPAPKIDAMTSASPYALHDIPPKVAGMKPQERRGEKLFQLNCAFCHGADGSGQNWIGKFMEPHPRNLRDPAFMRTATRSTLAHAIREGLPNTSMPAWKSVLKESDIQAIISYINRAMHPVAEEPAKR</sequence>
<gene>
    <name evidence="9" type="ORF">LZ012_09115</name>
</gene>
<name>A0ABS9K1U9_9RHOO</name>
<dbReference type="PRINTS" id="PR00605">
    <property type="entry name" value="CYTCHROMECIC"/>
</dbReference>
<dbReference type="SUPFAM" id="SSF46626">
    <property type="entry name" value="Cytochrome c"/>
    <property type="match status" value="2"/>
</dbReference>
<keyword evidence="2 6" id="KW-0349">Heme</keyword>
<evidence type="ECO:0000313" key="9">
    <source>
        <dbReference type="EMBL" id="MCG2577156.1"/>
    </source>
</evidence>
<evidence type="ECO:0000256" key="2">
    <source>
        <dbReference type="ARBA" id="ARBA00022617"/>
    </source>
</evidence>
<evidence type="ECO:0000256" key="4">
    <source>
        <dbReference type="ARBA" id="ARBA00022982"/>
    </source>
</evidence>
<dbReference type="RefSeq" id="WP_275709935.1">
    <property type="nucleotide sequence ID" value="NZ_JAKLTN010000002.1"/>
</dbReference>
<keyword evidence="5 6" id="KW-0408">Iron</keyword>